<dbReference type="AlphaFoldDB" id="B0E1Q3"/>
<protein>
    <submittedName>
        <fullName evidence="1">Predicted protein</fullName>
    </submittedName>
</protein>
<name>B0E1Q3_LACBS</name>
<dbReference type="RefSeq" id="XP_001890131.1">
    <property type="nucleotide sequence ID" value="XM_001890096.1"/>
</dbReference>
<keyword evidence="2" id="KW-1185">Reference proteome</keyword>
<dbReference type="HOGENOM" id="CLU_1283443_0_0_1"/>
<dbReference type="GeneID" id="6085758"/>
<dbReference type="KEGG" id="lbc:LACBIDRAFT_335215"/>
<sequence>MCVKRRNWAEALVNGYINDGYGAYKLIDLHFRLSSRSISLIYSFSAHRIESPSIYIAFTHIHDHNMPLFSKRVSDTCTVAVEVGELHITVHFKLDDQVRRIYVHPDNIVLKTGKKPWAERVGDEYTFNQNAYKARESIRLLCQALQVGKADRASWQQLTVDQVMASMCEEIEMSITLWTRIKKWVNGVVSELVRRTRLAVGYHSTAGGIAWIGEA</sequence>
<accession>B0E1Q3</accession>
<reference evidence="1 2" key="1">
    <citation type="journal article" date="2008" name="Nature">
        <title>The genome of Laccaria bicolor provides insights into mycorrhizal symbiosis.</title>
        <authorList>
            <person name="Martin F."/>
            <person name="Aerts A."/>
            <person name="Ahren D."/>
            <person name="Brun A."/>
            <person name="Danchin E.G.J."/>
            <person name="Duchaussoy F."/>
            <person name="Gibon J."/>
            <person name="Kohler A."/>
            <person name="Lindquist E."/>
            <person name="Pereda V."/>
            <person name="Salamov A."/>
            <person name="Shapiro H.J."/>
            <person name="Wuyts J."/>
            <person name="Blaudez D."/>
            <person name="Buee M."/>
            <person name="Brokstein P."/>
            <person name="Canbaeck B."/>
            <person name="Cohen D."/>
            <person name="Courty P.E."/>
            <person name="Coutinho P.M."/>
            <person name="Delaruelle C."/>
            <person name="Detter J.C."/>
            <person name="Deveau A."/>
            <person name="DiFazio S."/>
            <person name="Duplessis S."/>
            <person name="Fraissinet-Tachet L."/>
            <person name="Lucic E."/>
            <person name="Frey-Klett P."/>
            <person name="Fourrey C."/>
            <person name="Feussner I."/>
            <person name="Gay G."/>
            <person name="Grimwood J."/>
            <person name="Hoegger P.J."/>
            <person name="Jain P."/>
            <person name="Kilaru S."/>
            <person name="Labbe J."/>
            <person name="Lin Y.C."/>
            <person name="Legue V."/>
            <person name="Le Tacon F."/>
            <person name="Marmeisse R."/>
            <person name="Melayah D."/>
            <person name="Montanini B."/>
            <person name="Muratet M."/>
            <person name="Nehls U."/>
            <person name="Niculita-Hirzel H."/>
            <person name="Oudot-Le Secq M.P."/>
            <person name="Peter M."/>
            <person name="Quesneville H."/>
            <person name="Rajashekar B."/>
            <person name="Reich M."/>
            <person name="Rouhier N."/>
            <person name="Schmutz J."/>
            <person name="Yin T."/>
            <person name="Chalot M."/>
            <person name="Henrissat B."/>
            <person name="Kuees U."/>
            <person name="Lucas S."/>
            <person name="Van de Peer Y."/>
            <person name="Podila G.K."/>
            <person name="Polle A."/>
            <person name="Pukkila P.J."/>
            <person name="Richardson P.M."/>
            <person name="Rouze P."/>
            <person name="Sanders I.R."/>
            <person name="Stajich J.E."/>
            <person name="Tunlid A."/>
            <person name="Tuskan G."/>
            <person name="Grigoriev I.V."/>
        </authorList>
    </citation>
    <scope>NUCLEOTIDE SEQUENCE [LARGE SCALE GENOMIC DNA]</scope>
    <source>
        <strain evidence="2">S238N-H82 / ATCC MYA-4686</strain>
    </source>
</reference>
<evidence type="ECO:0000313" key="2">
    <source>
        <dbReference type="Proteomes" id="UP000001194"/>
    </source>
</evidence>
<gene>
    <name evidence="1" type="ORF">LACBIDRAFT_335215</name>
</gene>
<proteinExistence type="predicted"/>
<evidence type="ECO:0000313" key="1">
    <source>
        <dbReference type="EMBL" id="EDQ99234.1"/>
    </source>
</evidence>
<dbReference type="Proteomes" id="UP000001194">
    <property type="component" value="Unassembled WGS sequence"/>
</dbReference>
<organism evidence="2">
    <name type="scientific">Laccaria bicolor (strain S238N-H82 / ATCC MYA-4686)</name>
    <name type="common">Bicoloured deceiver</name>
    <name type="synonym">Laccaria laccata var. bicolor</name>
    <dbReference type="NCBI Taxonomy" id="486041"/>
    <lineage>
        <taxon>Eukaryota</taxon>
        <taxon>Fungi</taxon>
        <taxon>Dikarya</taxon>
        <taxon>Basidiomycota</taxon>
        <taxon>Agaricomycotina</taxon>
        <taxon>Agaricomycetes</taxon>
        <taxon>Agaricomycetidae</taxon>
        <taxon>Agaricales</taxon>
        <taxon>Agaricineae</taxon>
        <taxon>Hydnangiaceae</taxon>
        <taxon>Laccaria</taxon>
    </lineage>
</organism>
<dbReference type="EMBL" id="DS547169">
    <property type="protein sequence ID" value="EDQ99234.1"/>
    <property type="molecule type" value="Genomic_DNA"/>
</dbReference>
<dbReference type="InParanoid" id="B0E1Q3"/>